<evidence type="ECO:0000259" key="9">
    <source>
        <dbReference type="Pfam" id="PF22466"/>
    </source>
</evidence>
<evidence type="ECO:0000256" key="1">
    <source>
        <dbReference type="ARBA" id="ARBA00004123"/>
    </source>
</evidence>
<dbReference type="InterPro" id="IPR038437">
    <property type="entry name" value="GINS_Psf3_sf"/>
</dbReference>
<dbReference type="GO" id="GO:1902975">
    <property type="term" value="P:mitotic DNA replication initiation"/>
    <property type="evidence" value="ECO:0007669"/>
    <property type="project" value="TreeGrafter"/>
</dbReference>
<keyword evidence="11" id="KW-1185">Reference proteome</keyword>
<dbReference type="SUPFAM" id="SSF160059">
    <property type="entry name" value="PriA/YqbF domain"/>
    <property type="match status" value="1"/>
</dbReference>
<dbReference type="InterPro" id="IPR021151">
    <property type="entry name" value="GINS_A"/>
</dbReference>
<comment type="subcellular location">
    <subcellularLocation>
        <location evidence="1 6">Nucleus</location>
    </subcellularLocation>
</comment>
<dbReference type="Pfam" id="PF22466">
    <property type="entry name" value="PSF3_N"/>
    <property type="match status" value="1"/>
</dbReference>
<comment type="subunit">
    <text evidence="6">Component of the GINS complex.</text>
</comment>
<keyword evidence="4 6" id="KW-0235">DNA replication</keyword>
<proteinExistence type="inferred from homology"/>
<name>A0A168BDH6_CORDF</name>
<evidence type="ECO:0000256" key="2">
    <source>
        <dbReference type="ARBA" id="ARBA00006343"/>
    </source>
</evidence>
<protein>
    <recommendedName>
        <fullName evidence="3 6">DNA replication complex GINS protein PSF3</fullName>
    </recommendedName>
</protein>
<evidence type="ECO:0000256" key="6">
    <source>
        <dbReference type="RuleBase" id="RU367161"/>
    </source>
</evidence>
<organism evidence="10 11">
    <name type="scientific">Akanthomyces lecanii RCEF 1005</name>
    <dbReference type="NCBI Taxonomy" id="1081108"/>
    <lineage>
        <taxon>Eukaryota</taxon>
        <taxon>Fungi</taxon>
        <taxon>Dikarya</taxon>
        <taxon>Ascomycota</taxon>
        <taxon>Pezizomycotina</taxon>
        <taxon>Sordariomycetes</taxon>
        <taxon>Hypocreomycetidae</taxon>
        <taxon>Hypocreales</taxon>
        <taxon>Cordycipitaceae</taxon>
        <taxon>Akanthomyces</taxon>
        <taxon>Cordyceps confragosa</taxon>
    </lineage>
</organism>
<evidence type="ECO:0000256" key="5">
    <source>
        <dbReference type="ARBA" id="ARBA00023242"/>
    </source>
</evidence>
<dbReference type="Proteomes" id="UP000076881">
    <property type="component" value="Unassembled WGS sequence"/>
</dbReference>
<dbReference type="Pfam" id="PF05916">
    <property type="entry name" value="Sld5"/>
    <property type="match status" value="1"/>
</dbReference>
<sequence length="227" mass="24901">MVGIKIVRHPTKASSTRPASRSPPPKPTWNPGFNTFQTLGSHENLTMSYYDVDAILTDAEKVPCQFELDVPYLGHLDNNPHGLKPGTPLLLPLWLAEMLALASSGGEDSRAPLTLNLPPCLADAVVAALKADPRAVALRDQSPHFFGVCVRMLDLFDERELGAVLRRTFVVRAADVGLHARKADEGMVAGLGEEFLRGLDEWERGLFRKGHEGIKGAKEWSDKVKKT</sequence>
<feature type="domain" description="GINS subunit" evidence="8">
    <location>
        <begin position="121"/>
        <end position="221"/>
    </location>
</feature>
<dbReference type="SUPFAM" id="SSF158573">
    <property type="entry name" value="GINS helical bundle-like"/>
    <property type="match status" value="1"/>
</dbReference>
<evidence type="ECO:0000256" key="7">
    <source>
        <dbReference type="SAM" id="MobiDB-lite"/>
    </source>
</evidence>
<dbReference type="EMBL" id="AZHF01000010">
    <property type="protein sequence ID" value="OAA69970.1"/>
    <property type="molecule type" value="Genomic_DNA"/>
</dbReference>
<evidence type="ECO:0000313" key="10">
    <source>
        <dbReference type="EMBL" id="OAA69970.1"/>
    </source>
</evidence>
<dbReference type="InterPro" id="IPR036224">
    <property type="entry name" value="GINS_bundle-like_dom_sf"/>
</dbReference>
<evidence type="ECO:0000256" key="3">
    <source>
        <dbReference type="ARBA" id="ARBA00015140"/>
    </source>
</evidence>
<keyword evidence="5 6" id="KW-0539">Nucleus</keyword>
<dbReference type="InterPro" id="IPR055221">
    <property type="entry name" value="PSF3_N"/>
</dbReference>
<dbReference type="PANTHER" id="PTHR22768:SF0">
    <property type="entry name" value="DNA REPLICATION COMPLEX GINS PROTEIN PSF3"/>
    <property type="match status" value="1"/>
</dbReference>
<comment type="function">
    <text evidence="6">The GINS complex plays an essential role in the initiation of DNA replication.</text>
</comment>
<reference evidence="10 11" key="1">
    <citation type="journal article" date="2016" name="Genome Biol. Evol.">
        <title>Divergent and convergent evolution of fungal pathogenicity.</title>
        <authorList>
            <person name="Shang Y."/>
            <person name="Xiao G."/>
            <person name="Zheng P."/>
            <person name="Cen K."/>
            <person name="Zhan S."/>
            <person name="Wang C."/>
        </authorList>
    </citation>
    <scope>NUCLEOTIDE SEQUENCE [LARGE SCALE GENOMIC DNA]</scope>
    <source>
        <strain evidence="10 11">RCEF 1005</strain>
    </source>
</reference>
<dbReference type="PANTHER" id="PTHR22768">
    <property type="entry name" value="DNA REPLICATION COMPLEX GINS PROTEIN PSF3"/>
    <property type="match status" value="1"/>
</dbReference>
<feature type="region of interest" description="Disordered" evidence="7">
    <location>
        <begin position="9"/>
        <end position="30"/>
    </location>
</feature>
<dbReference type="InterPro" id="IPR010492">
    <property type="entry name" value="GINS_Psf3"/>
</dbReference>
<evidence type="ECO:0000259" key="8">
    <source>
        <dbReference type="Pfam" id="PF05916"/>
    </source>
</evidence>
<dbReference type="AlphaFoldDB" id="A0A168BDH6"/>
<dbReference type="CDD" id="cd11713">
    <property type="entry name" value="GINS_A_psf3"/>
    <property type="match status" value="1"/>
</dbReference>
<dbReference type="Gene3D" id="1.20.58.2050">
    <property type="match status" value="1"/>
</dbReference>
<comment type="similarity">
    <text evidence="2 6">Belongs to the GINS3/PSF3 family.</text>
</comment>
<evidence type="ECO:0000256" key="4">
    <source>
        <dbReference type="ARBA" id="ARBA00022705"/>
    </source>
</evidence>
<dbReference type="GO" id="GO:0000811">
    <property type="term" value="C:GINS complex"/>
    <property type="evidence" value="ECO:0007669"/>
    <property type="project" value="UniProtKB-UniRule"/>
</dbReference>
<comment type="caution">
    <text evidence="10">The sequence shown here is derived from an EMBL/GenBank/DDBJ whole genome shotgun (WGS) entry which is preliminary data.</text>
</comment>
<evidence type="ECO:0000313" key="11">
    <source>
        <dbReference type="Proteomes" id="UP000076881"/>
    </source>
</evidence>
<feature type="domain" description="DNA replication complex GINS protein PSF3 N-terminal" evidence="9">
    <location>
        <begin position="50"/>
        <end position="100"/>
    </location>
</feature>
<dbReference type="OrthoDB" id="10251744at2759"/>
<gene>
    <name evidence="10" type="ORF">LEL_09786</name>
</gene>
<dbReference type="STRING" id="1081108.A0A168BDH6"/>
<accession>A0A168BDH6</accession>
<dbReference type="CDD" id="cd21693">
    <property type="entry name" value="GINS_B_Psf3"/>
    <property type="match status" value="1"/>
</dbReference>